<gene>
    <name evidence="2" type="primary">LOC113147555</name>
</gene>
<evidence type="ECO:0000313" key="2">
    <source>
        <dbReference type="RefSeq" id="XP_026194286.1"/>
    </source>
</evidence>
<dbReference type="Proteomes" id="UP000515125">
    <property type="component" value="Unplaced"/>
</dbReference>
<keyword evidence="1" id="KW-1185">Reference proteome</keyword>
<dbReference type="AlphaFoldDB" id="A0A6P6S2A6"/>
<proteinExistence type="predicted"/>
<accession>A0A6P6S2A6</accession>
<reference evidence="2" key="1">
    <citation type="submission" date="2025-08" db="UniProtKB">
        <authorList>
            <consortium name="RefSeq"/>
        </authorList>
    </citation>
    <scope>IDENTIFICATION</scope>
</reference>
<evidence type="ECO:0000313" key="1">
    <source>
        <dbReference type="Proteomes" id="UP000515125"/>
    </source>
</evidence>
<name>A0A6P6S2A6_9EIME</name>
<protein>
    <submittedName>
        <fullName evidence="2">Uncharacterized protein LOC113147555</fullName>
    </submittedName>
</protein>
<dbReference type="RefSeq" id="XP_026194286.1">
    <property type="nucleotide sequence ID" value="XM_026338501.1"/>
</dbReference>
<sequence length="303" mass="32749">MTNGGYTIGGPLISKRVHTCAAGVFQCTSDRDTGLETAQCFGFVEGCTSSFPALRLLLAHPSLVPSLFATEGLLSEASIYVSLSSGNSSKTRGEGHTLLSFEFLRQLHSQCATGARVYCFFEIQQQQQQQHSQQQHSKARQQLRKAVELLRESIKGPKGMPGHSEVLFDFIDLGSSQASFSSTKSPGVQLREDDAWLQGLATPYSWLLEEEHGLGLDGGGGTVPSSTAAASGGREFQLASGASVRIVSAEKENCTAQPKVPLRRTAPDQCAPYVQQGSTAVFYVALLRREPQKPNFRFKPFAS</sequence>
<organism evidence="1 2">
    <name type="scientific">Cyclospora cayetanensis</name>
    <dbReference type="NCBI Taxonomy" id="88456"/>
    <lineage>
        <taxon>Eukaryota</taxon>
        <taxon>Sar</taxon>
        <taxon>Alveolata</taxon>
        <taxon>Apicomplexa</taxon>
        <taxon>Conoidasida</taxon>
        <taxon>Coccidia</taxon>
        <taxon>Eucoccidiorida</taxon>
        <taxon>Eimeriorina</taxon>
        <taxon>Eimeriidae</taxon>
        <taxon>Cyclospora</taxon>
    </lineage>
</organism>
<dbReference type="OrthoDB" id="10557821at2759"/>
<dbReference type="GeneID" id="113147555"/>